<dbReference type="InterPro" id="IPR036866">
    <property type="entry name" value="RibonucZ/Hydroxyglut_hydro"/>
</dbReference>
<dbReference type="InterPro" id="IPR011108">
    <property type="entry name" value="RMMBL"/>
</dbReference>
<evidence type="ECO:0000313" key="4">
    <source>
        <dbReference type="EMBL" id="MDM7857094.1"/>
    </source>
</evidence>
<dbReference type="Pfam" id="PF10996">
    <property type="entry name" value="Beta-Casp"/>
    <property type="match status" value="1"/>
</dbReference>
<dbReference type="Proteomes" id="UP001241056">
    <property type="component" value="Unassembled WGS sequence"/>
</dbReference>
<accession>A0ABT7SLM2</accession>
<evidence type="ECO:0000256" key="1">
    <source>
        <dbReference type="ARBA" id="ARBA00022801"/>
    </source>
</evidence>
<proteinExistence type="predicted"/>
<dbReference type="Pfam" id="PF00753">
    <property type="entry name" value="Lactamase_B"/>
    <property type="match status" value="1"/>
</dbReference>
<dbReference type="PANTHER" id="PTHR11203:SF37">
    <property type="entry name" value="INTEGRATOR COMPLEX SUBUNIT 11"/>
    <property type="match status" value="1"/>
</dbReference>
<keyword evidence="5" id="KW-1185">Reference proteome</keyword>
<name>A0ABT7SLM2_9GAMM</name>
<dbReference type="EC" id="3.-.-.-" evidence="4"/>
<keyword evidence="1 4" id="KW-0378">Hydrolase</keyword>
<dbReference type="CDD" id="cd16295">
    <property type="entry name" value="TTHA0252-CPSF-like_MBL-fold"/>
    <property type="match status" value="1"/>
</dbReference>
<dbReference type="PANTHER" id="PTHR11203">
    <property type="entry name" value="CLEAVAGE AND POLYADENYLATION SPECIFICITY FACTOR FAMILY MEMBER"/>
    <property type="match status" value="1"/>
</dbReference>
<evidence type="ECO:0000259" key="3">
    <source>
        <dbReference type="SMART" id="SM01027"/>
    </source>
</evidence>
<dbReference type="Gene3D" id="3.40.50.10890">
    <property type="match status" value="1"/>
</dbReference>
<evidence type="ECO:0000259" key="2">
    <source>
        <dbReference type="SMART" id="SM00849"/>
    </source>
</evidence>
<evidence type="ECO:0000313" key="5">
    <source>
        <dbReference type="Proteomes" id="UP001241056"/>
    </source>
</evidence>
<reference evidence="4 5" key="1">
    <citation type="submission" date="2023-06" db="EMBL/GenBank/DDBJ databases">
        <title>Thiopseudomonas sp. CY1220 draft genome sequence.</title>
        <authorList>
            <person name="Zhao G."/>
            <person name="An M."/>
        </authorList>
    </citation>
    <scope>NUCLEOTIDE SEQUENCE [LARGE SCALE GENOMIC DNA]</scope>
    <source>
        <strain evidence="4 5">CY1220</strain>
    </source>
</reference>
<protein>
    <submittedName>
        <fullName evidence="4">MBL fold metallo-hydrolase</fullName>
        <ecNumber evidence="4">3.-.-.-</ecNumber>
    </submittedName>
</protein>
<dbReference type="InterPro" id="IPR050698">
    <property type="entry name" value="MBL"/>
</dbReference>
<dbReference type="SMART" id="SM01027">
    <property type="entry name" value="Beta-Casp"/>
    <property type="match status" value="1"/>
</dbReference>
<dbReference type="InterPro" id="IPR001279">
    <property type="entry name" value="Metallo-B-lactamas"/>
</dbReference>
<dbReference type="EMBL" id="JAUCDY010000002">
    <property type="protein sequence ID" value="MDM7857094.1"/>
    <property type="molecule type" value="Genomic_DNA"/>
</dbReference>
<dbReference type="RefSeq" id="WP_289409746.1">
    <property type="nucleotide sequence ID" value="NZ_JAUCDY010000002.1"/>
</dbReference>
<gene>
    <name evidence="4" type="ORF">QEZ41_02195</name>
</gene>
<feature type="domain" description="Metallo-beta-lactamase" evidence="2">
    <location>
        <begin position="14"/>
        <end position="246"/>
    </location>
</feature>
<dbReference type="Gene3D" id="3.60.15.10">
    <property type="entry name" value="Ribonuclease Z/Hydroxyacylglutathione hydrolase-like"/>
    <property type="match status" value="1"/>
</dbReference>
<feature type="domain" description="Beta-Casp" evidence="3">
    <location>
        <begin position="262"/>
        <end position="390"/>
    </location>
</feature>
<dbReference type="InterPro" id="IPR022712">
    <property type="entry name" value="Beta_Casp"/>
</dbReference>
<dbReference type="GO" id="GO:0016787">
    <property type="term" value="F:hydrolase activity"/>
    <property type="evidence" value="ECO:0007669"/>
    <property type="project" value="UniProtKB-KW"/>
</dbReference>
<dbReference type="Pfam" id="PF07521">
    <property type="entry name" value="RMMBL"/>
    <property type="match status" value="1"/>
</dbReference>
<organism evidence="4 5">
    <name type="scientific">Thiopseudomonas acetoxidans</name>
    <dbReference type="NCBI Taxonomy" id="3041622"/>
    <lineage>
        <taxon>Bacteria</taxon>
        <taxon>Pseudomonadati</taxon>
        <taxon>Pseudomonadota</taxon>
        <taxon>Gammaproteobacteria</taxon>
        <taxon>Pseudomonadales</taxon>
        <taxon>Pseudomonadaceae</taxon>
        <taxon>Thiopseudomonas</taxon>
    </lineage>
</organism>
<sequence length="474" mass="53209">MALLTFLGATQQVTGSCYLIETHDKQKILLECGMQQGNDNNNSNGDNGQATNSSFRFNPEHIDAVVISHAHIDHSGMLPRLVAEGYRGPIYVTDATSELLEIMLLDAAHIQEKDTEWENRWRARKGKRPIAPLYVTADAERALKQRKAIDYHTSVEILKGVELKYYDAGHIIGSAIVELTFHEPNNSTRRLVFSGDLGNTCTPLMRTPEAVKQADVLLLESTYGDRNHRCTEDTLDEFAAILQKAHKEGGNVMIPAFSVGRTQDILFHLGRFYREGRLPQHVVYLDSPMAIRANAVYFRHHDKFDKENLAMLKEHNIESLEDWLPIIKQTPRPEDSMDINHTKSGAIIVAGSGMCNGGRIVHHFKHNLWRPECHLVFTGFQARGTTGRAIVDGVDSVKVLRDDIAVRAQVHTLGGFSAHAGQSQLLDWIRHFDNSPELYLIHGETDKMHVLQAKIKQELGWDAGIPELGDRIAI</sequence>
<comment type="caution">
    <text evidence="4">The sequence shown here is derived from an EMBL/GenBank/DDBJ whole genome shotgun (WGS) entry which is preliminary data.</text>
</comment>
<dbReference type="SMART" id="SM00849">
    <property type="entry name" value="Lactamase_B"/>
    <property type="match status" value="1"/>
</dbReference>
<dbReference type="SUPFAM" id="SSF56281">
    <property type="entry name" value="Metallo-hydrolase/oxidoreductase"/>
    <property type="match status" value="1"/>
</dbReference>